<dbReference type="EMBL" id="CP048029">
    <property type="protein sequence ID" value="QIK38291.1"/>
    <property type="molecule type" value="Genomic_DNA"/>
</dbReference>
<evidence type="ECO:0000256" key="6">
    <source>
        <dbReference type="ARBA" id="ARBA00022592"/>
    </source>
</evidence>
<evidence type="ECO:0000256" key="3">
    <source>
        <dbReference type="ARBA" id="ARBA00011738"/>
    </source>
</evidence>
<organism evidence="10 11">
    <name type="scientific">Caldichromatium japonicum</name>
    <dbReference type="NCBI Taxonomy" id="2699430"/>
    <lineage>
        <taxon>Bacteria</taxon>
        <taxon>Pseudomonadati</taxon>
        <taxon>Pseudomonadota</taxon>
        <taxon>Gammaproteobacteria</taxon>
        <taxon>Chromatiales</taxon>
        <taxon>Chromatiaceae</taxon>
        <taxon>Caldichromatium</taxon>
    </lineage>
</organism>
<comment type="subunit">
    <text evidence="3 8">Homodimer.</text>
</comment>
<evidence type="ECO:0000256" key="2">
    <source>
        <dbReference type="ARBA" id="ARBA00008107"/>
    </source>
</evidence>
<dbReference type="GO" id="GO:0006817">
    <property type="term" value="P:phosphate ion transport"/>
    <property type="evidence" value="ECO:0007669"/>
    <property type="project" value="UniProtKB-KW"/>
</dbReference>
<evidence type="ECO:0000256" key="4">
    <source>
        <dbReference type="ARBA" id="ARBA00022448"/>
    </source>
</evidence>
<dbReference type="FunFam" id="1.20.58.220:FF:000004">
    <property type="entry name" value="Phosphate-specific transport system accessory protein PhoU"/>
    <property type="match status" value="1"/>
</dbReference>
<dbReference type="SUPFAM" id="SSF109755">
    <property type="entry name" value="PhoU-like"/>
    <property type="match status" value="1"/>
</dbReference>
<dbReference type="InterPro" id="IPR026022">
    <property type="entry name" value="PhoU_dom"/>
</dbReference>
<dbReference type="AlphaFoldDB" id="A0A6G7VE45"/>
<sequence length="220" mass="24545">MRLLIEKKRDALQAGILGLGQQVALSLQRSLAALRQRDLDMARQIIDTDTNINHERRVLEQQALVILAANQPAGHDLRLIGASLDMISELERIADHAADVARILLRTPNLPFPDAPAQRIVQMGEAASAMFEQVMTVYAHNGSAEQARAAVSREQAVDAMEELAIREVITWLCDQQYASSLLGMQLLWIAHHYERIADRATNLAERLIYIETGELPELNP</sequence>
<dbReference type="PIRSF" id="PIRSF003107">
    <property type="entry name" value="PhoU"/>
    <property type="match status" value="1"/>
</dbReference>
<dbReference type="Pfam" id="PF01895">
    <property type="entry name" value="PhoU"/>
    <property type="match status" value="2"/>
</dbReference>
<evidence type="ECO:0000313" key="10">
    <source>
        <dbReference type="EMBL" id="QIK38291.1"/>
    </source>
</evidence>
<protein>
    <recommendedName>
        <fullName evidence="8">Phosphate-specific transport system accessory protein PhoU</fullName>
    </recommendedName>
</protein>
<proteinExistence type="inferred from homology"/>
<feature type="domain" description="PhoU" evidence="9">
    <location>
        <begin position="18"/>
        <end position="103"/>
    </location>
</feature>
<evidence type="ECO:0000256" key="8">
    <source>
        <dbReference type="PIRNR" id="PIRNR003107"/>
    </source>
</evidence>
<evidence type="ECO:0000256" key="5">
    <source>
        <dbReference type="ARBA" id="ARBA00022490"/>
    </source>
</evidence>
<evidence type="ECO:0000313" key="11">
    <source>
        <dbReference type="Proteomes" id="UP000502699"/>
    </source>
</evidence>
<dbReference type="KEGG" id="cjap:GWK36_10215"/>
<reference evidence="11" key="1">
    <citation type="submission" date="2020-01" db="EMBL/GenBank/DDBJ databases">
        <title>Caldichromatium gen. nov., sp. nov., a thermophilic purple sulfur bacterium member of the family Chromatiaceae isolated from Nakabusa hot spring, Japan.</title>
        <authorList>
            <person name="Saini M.K."/>
            <person name="Hanada S."/>
            <person name="Tank M."/>
        </authorList>
    </citation>
    <scope>NUCLEOTIDE SEQUENCE [LARGE SCALE GENOMIC DNA]</scope>
    <source>
        <strain evidence="11">No.7</strain>
    </source>
</reference>
<evidence type="ECO:0000256" key="7">
    <source>
        <dbReference type="ARBA" id="ARBA00056181"/>
    </source>
</evidence>
<dbReference type="InterPro" id="IPR028366">
    <property type="entry name" value="PhoU"/>
</dbReference>
<comment type="subcellular location">
    <subcellularLocation>
        <location evidence="1 8">Cytoplasm</location>
    </subcellularLocation>
</comment>
<dbReference type="InterPro" id="IPR038078">
    <property type="entry name" value="PhoU-like_sf"/>
</dbReference>
<gene>
    <name evidence="10" type="primary">phoU</name>
    <name evidence="10" type="ORF">GWK36_10215</name>
</gene>
<dbReference type="GO" id="GO:0030643">
    <property type="term" value="P:intracellular phosphate ion homeostasis"/>
    <property type="evidence" value="ECO:0007669"/>
    <property type="project" value="InterPro"/>
</dbReference>
<keyword evidence="5 8" id="KW-0963">Cytoplasm</keyword>
<dbReference type="Gene3D" id="1.20.58.220">
    <property type="entry name" value="Phosphate transport system protein phou homolog 2, domain 2"/>
    <property type="match status" value="1"/>
</dbReference>
<feature type="domain" description="PhoU" evidence="9">
    <location>
        <begin position="120"/>
        <end position="206"/>
    </location>
</feature>
<keyword evidence="6 8" id="KW-0592">Phosphate transport</keyword>
<keyword evidence="4 8" id="KW-0813">Transport</keyword>
<dbReference type="NCBIfam" id="TIGR02135">
    <property type="entry name" value="phoU_full"/>
    <property type="match status" value="1"/>
</dbReference>
<name>A0A6G7VE45_9GAMM</name>
<dbReference type="Proteomes" id="UP000502699">
    <property type="component" value="Chromosome"/>
</dbReference>
<dbReference type="PANTHER" id="PTHR42930:SF3">
    <property type="entry name" value="PHOSPHATE-SPECIFIC TRANSPORT SYSTEM ACCESSORY PROTEIN PHOU"/>
    <property type="match status" value="1"/>
</dbReference>
<dbReference type="GO" id="GO:0045936">
    <property type="term" value="P:negative regulation of phosphate metabolic process"/>
    <property type="evidence" value="ECO:0007669"/>
    <property type="project" value="InterPro"/>
</dbReference>
<comment type="similarity">
    <text evidence="2 8">Belongs to the PhoU family.</text>
</comment>
<accession>A0A6G7VE45</accession>
<keyword evidence="11" id="KW-1185">Reference proteome</keyword>
<dbReference type="RefSeq" id="WP_166271050.1">
    <property type="nucleotide sequence ID" value="NZ_CP048029.1"/>
</dbReference>
<dbReference type="PANTHER" id="PTHR42930">
    <property type="entry name" value="PHOSPHATE-SPECIFIC TRANSPORT SYSTEM ACCESSORY PROTEIN PHOU"/>
    <property type="match status" value="1"/>
</dbReference>
<comment type="function">
    <text evidence="7 8">Plays a role in the regulation of phosphate uptake.</text>
</comment>
<evidence type="ECO:0000259" key="9">
    <source>
        <dbReference type="Pfam" id="PF01895"/>
    </source>
</evidence>
<evidence type="ECO:0000256" key="1">
    <source>
        <dbReference type="ARBA" id="ARBA00004496"/>
    </source>
</evidence>
<dbReference type="GO" id="GO:0005737">
    <property type="term" value="C:cytoplasm"/>
    <property type="evidence" value="ECO:0007669"/>
    <property type="project" value="UniProtKB-SubCell"/>
</dbReference>